<sequence>MSEQSVYMNDRQQGQPTLQFKKQVDRLGNIGGTLQDVWSDAPCDVDDDAAGVDEEGRCETSAEA</sequence>
<keyword evidence="2" id="KW-1185">Reference proteome</keyword>
<evidence type="ECO:0000313" key="2">
    <source>
        <dbReference type="Proteomes" id="UP000008370"/>
    </source>
</evidence>
<dbReference type="EMBL" id="JH930468">
    <property type="protein sequence ID" value="EKM60407.1"/>
    <property type="molecule type" value="Genomic_DNA"/>
</dbReference>
<reference evidence="1 2" key="1">
    <citation type="journal article" date="2012" name="BMC Genomics">
        <title>Comparative genomics of the white-rot fungi, Phanerochaete carnosa and P. chrysosporium, to elucidate the genetic basis of the distinct wood types they colonize.</title>
        <authorList>
            <person name="Suzuki H."/>
            <person name="MacDonald J."/>
            <person name="Syed K."/>
            <person name="Salamov A."/>
            <person name="Hori C."/>
            <person name="Aerts A."/>
            <person name="Henrissat B."/>
            <person name="Wiebenga A."/>
            <person name="vanKuyk P.A."/>
            <person name="Barry K."/>
            <person name="Lindquist E."/>
            <person name="LaButti K."/>
            <person name="Lapidus A."/>
            <person name="Lucas S."/>
            <person name="Coutinho P."/>
            <person name="Gong Y."/>
            <person name="Samejima M."/>
            <person name="Mahadevan R."/>
            <person name="Abou-Zaid M."/>
            <person name="de Vries R.P."/>
            <person name="Igarashi K."/>
            <person name="Yadav J.S."/>
            <person name="Grigoriev I.V."/>
            <person name="Master E.R."/>
        </authorList>
    </citation>
    <scope>NUCLEOTIDE SEQUENCE [LARGE SCALE GENOMIC DNA]</scope>
    <source>
        <strain evidence="1 2">HHB-10118-sp</strain>
    </source>
</reference>
<dbReference type="KEGG" id="pco:PHACADRAFT_246303"/>
<gene>
    <name evidence="1" type="ORF">PHACADRAFT_246303</name>
</gene>
<dbReference type="HOGENOM" id="CLU_053360_4_2_1"/>
<accession>K5XBR7</accession>
<organism evidence="1 2">
    <name type="scientific">Phanerochaete carnosa (strain HHB-10118-sp)</name>
    <name type="common">White-rot fungus</name>
    <name type="synonym">Peniophora carnosa</name>
    <dbReference type="NCBI Taxonomy" id="650164"/>
    <lineage>
        <taxon>Eukaryota</taxon>
        <taxon>Fungi</taxon>
        <taxon>Dikarya</taxon>
        <taxon>Basidiomycota</taxon>
        <taxon>Agaricomycotina</taxon>
        <taxon>Agaricomycetes</taxon>
        <taxon>Polyporales</taxon>
        <taxon>Phanerochaetaceae</taxon>
        <taxon>Phanerochaete</taxon>
    </lineage>
</organism>
<dbReference type="AlphaFoldDB" id="K5XBR7"/>
<proteinExistence type="predicted"/>
<dbReference type="InParanoid" id="K5XBR7"/>
<dbReference type="GeneID" id="18913787"/>
<name>K5XBR7_PHACS</name>
<dbReference type="Proteomes" id="UP000008370">
    <property type="component" value="Unassembled WGS sequence"/>
</dbReference>
<evidence type="ECO:0000313" key="1">
    <source>
        <dbReference type="EMBL" id="EKM60407.1"/>
    </source>
</evidence>
<dbReference type="RefSeq" id="XP_007389867.1">
    <property type="nucleotide sequence ID" value="XM_007389805.1"/>
</dbReference>
<protein>
    <submittedName>
        <fullName evidence="1">Uncharacterized protein</fullName>
    </submittedName>
</protein>